<dbReference type="InterPro" id="IPR008201">
    <property type="entry name" value="HepT-like"/>
</dbReference>
<keyword evidence="3" id="KW-0378">Hydrolase</keyword>
<evidence type="ECO:0000313" key="6">
    <source>
        <dbReference type="Proteomes" id="UP001157947"/>
    </source>
</evidence>
<comment type="caution">
    <text evidence="5">The sequence shown here is derived from an EMBL/GenBank/DDBJ whole genome shotgun (WGS) entry which is preliminary data.</text>
</comment>
<dbReference type="GO" id="GO:0004540">
    <property type="term" value="F:RNA nuclease activity"/>
    <property type="evidence" value="ECO:0007669"/>
    <property type="project" value="InterPro"/>
</dbReference>
<evidence type="ECO:0000256" key="1">
    <source>
        <dbReference type="ARBA" id="ARBA00022649"/>
    </source>
</evidence>
<dbReference type="InterPro" id="IPR037038">
    <property type="entry name" value="HepT-like_sf"/>
</dbReference>
<dbReference type="Gene3D" id="1.20.120.580">
    <property type="entry name" value="bsu32300-like"/>
    <property type="match status" value="1"/>
</dbReference>
<dbReference type="EMBL" id="FXTX01000018">
    <property type="protein sequence ID" value="SMP18897.1"/>
    <property type="molecule type" value="Genomic_DNA"/>
</dbReference>
<dbReference type="Pfam" id="PF01934">
    <property type="entry name" value="HepT-like"/>
    <property type="match status" value="1"/>
</dbReference>
<keyword evidence="6" id="KW-1185">Reference proteome</keyword>
<dbReference type="RefSeq" id="WP_265134836.1">
    <property type="nucleotide sequence ID" value="NZ_FXTX01000018.1"/>
</dbReference>
<dbReference type="PANTHER" id="PTHR33397">
    <property type="entry name" value="UPF0331 PROTEIN YUTE"/>
    <property type="match status" value="1"/>
</dbReference>
<protein>
    <submittedName>
        <fullName evidence="5">Uncharacterized conserved protein YutE, UPF0331/DUF86 family</fullName>
    </submittedName>
</protein>
<gene>
    <name evidence="5" type="ORF">SAMN06264868_11830</name>
</gene>
<keyword evidence="1" id="KW-1277">Toxin-antitoxin system</keyword>
<reference evidence="5" key="1">
    <citation type="submission" date="2017-05" db="EMBL/GenBank/DDBJ databases">
        <authorList>
            <person name="Varghese N."/>
            <person name="Submissions S."/>
        </authorList>
    </citation>
    <scope>NUCLEOTIDE SEQUENCE</scope>
    <source>
        <strain evidence="5">DSM 18763</strain>
    </source>
</reference>
<evidence type="ECO:0000256" key="2">
    <source>
        <dbReference type="ARBA" id="ARBA00022722"/>
    </source>
</evidence>
<dbReference type="AlphaFoldDB" id="A0AA45WNS7"/>
<dbReference type="Proteomes" id="UP001157947">
    <property type="component" value="Unassembled WGS sequence"/>
</dbReference>
<proteinExistence type="inferred from homology"/>
<comment type="similarity">
    <text evidence="4">Belongs to the HepT RNase toxin family.</text>
</comment>
<dbReference type="PANTHER" id="PTHR33397:SF5">
    <property type="entry name" value="RNASE YUTE-RELATED"/>
    <property type="match status" value="1"/>
</dbReference>
<dbReference type="InterPro" id="IPR052379">
    <property type="entry name" value="Type_VII_TA_RNase"/>
</dbReference>
<dbReference type="GO" id="GO:0110001">
    <property type="term" value="C:toxin-antitoxin complex"/>
    <property type="evidence" value="ECO:0007669"/>
    <property type="project" value="InterPro"/>
</dbReference>
<evidence type="ECO:0000256" key="4">
    <source>
        <dbReference type="ARBA" id="ARBA00024207"/>
    </source>
</evidence>
<evidence type="ECO:0000313" key="5">
    <source>
        <dbReference type="EMBL" id="SMP18897.1"/>
    </source>
</evidence>
<evidence type="ECO:0000256" key="3">
    <source>
        <dbReference type="ARBA" id="ARBA00022801"/>
    </source>
</evidence>
<name>A0AA45WNS7_9AQUI</name>
<keyword evidence="2" id="KW-0540">Nuclease</keyword>
<accession>A0AA45WNS7</accession>
<organism evidence="5 6">
    <name type="scientific">Venenivibrio stagnispumantis</name>
    <dbReference type="NCBI Taxonomy" id="407998"/>
    <lineage>
        <taxon>Bacteria</taxon>
        <taxon>Pseudomonadati</taxon>
        <taxon>Aquificota</taxon>
        <taxon>Aquificia</taxon>
        <taxon>Aquificales</taxon>
        <taxon>Hydrogenothermaceae</taxon>
        <taxon>Venenivibrio</taxon>
    </lineage>
</organism>
<sequence>MIDIEYLNERATKIKSTLKKLKQIIDFGEETFIKTPMYPDRTKYYLMLLYDELEKVACHLLKIKENCLQKLTEEQLFSAKLTRTFLDLIHLREKLFQENFSYSDKELYSFTKELYTTLDNLFLKELATVVKELKEKEPKFAININVKKFNQYLNAINSSLHKLKTFQNYKEEEFKNSSYAIDRTRYYLVMIIDSINWICRHIVRQANLKLSSNCLQTLAENNFISEETGKNLQEIVSLKDILADPTKEIDTAKLYEILINIKDYSMQFLKEVIKKIKGENL</sequence>
<dbReference type="GO" id="GO:0016787">
    <property type="term" value="F:hydrolase activity"/>
    <property type="evidence" value="ECO:0007669"/>
    <property type="project" value="UniProtKB-KW"/>
</dbReference>